<gene>
    <name evidence="7" type="ORF">Pcinc_026019</name>
</gene>
<keyword evidence="4" id="KW-1133">Transmembrane helix</keyword>
<keyword evidence="8" id="KW-1185">Reference proteome</keyword>
<dbReference type="InterPro" id="IPR031933">
    <property type="entry name" value="UPF0767"/>
</dbReference>
<evidence type="ECO:0000313" key="8">
    <source>
        <dbReference type="Proteomes" id="UP001286313"/>
    </source>
</evidence>
<keyword evidence="3" id="KW-0812">Transmembrane</keyword>
<dbReference type="PANTHER" id="PTHR33963">
    <property type="entry name" value="MKRN2 OPPOSITE STRAND PROTEIN"/>
    <property type="match status" value="1"/>
</dbReference>
<protein>
    <recommendedName>
        <fullName evidence="6">MKRN2 opposite strand protein-like C-terminal domain-containing protein</fullName>
    </recommendedName>
</protein>
<dbReference type="InterPro" id="IPR032016">
    <property type="entry name" value="MKRN2OS-like"/>
</dbReference>
<evidence type="ECO:0000313" key="7">
    <source>
        <dbReference type="EMBL" id="KAK3868607.1"/>
    </source>
</evidence>
<dbReference type="GO" id="GO:0016020">
    <property type="term" value="C:membrane"/>
    <property type="evidence" value="ECO:0007669"/>
    <property type="project" value="UniProtKB-SubCell"/>
</dbReference>
<comment type="subcellular location">
    <subcellularLocation>
        <location evidence="1">Membrane</location>
        <topology evidence="1">Single-pass membrane protein</topology>
    </subcellularLocation>
</comment>
<proteinExistence type="inferred from homology"/>
<organism evidence="7 8">
    <name type="scientific">Petrolisthes cinctipes</name>
    <name type="common">Flat porcelain crab</name>
    <dbReference type="NCBI Taxonomy" id="88211"/>
    <lineage>
        <taxon>Eukaryota</taxon>
        <taxon>Metazoa</taxon>
        <taxon>Ecdysozoa</taxon>
        <taxon>Arthropoda</taxon>
        <taxon>Crustacea</taxon>
        <taxon>Multicrustacea</taxon>
        <taxon>Malacostraca</taxon>
        <taxon>Eumalacostraca</taxon>
        <taxon>Eucarida</taxon>
        <taxon>Decapoda</taxon>
        <taxon>Pleocyemata</taxon>
        <taxon>Anomura</taxon>
        <taxon>Galatheoidea</taxon>
        <taxon>Porcellanidae</taxon>
        <taxon>Petrolisthes</taxon>
    </lineage>
</organism>
<evidence type="ECO:0000256" key="2">
    <source>
        <dbReference type="ARBA" id="ARBA00007304"/>
    </source>
</evidence>
<dbReference type="AlphaFoldDB" id="A0AAE1F8B5"/>
<name>A0AAE1F8B5_PETCI</name>
<accession>A0AAE1F8B5</accession>
<comment type="caution">
    <text evidence="7">The sequence shown here is derived from an EMBL/GenBank/DDBJ whole genome shotgun (WGS) entry which is preliminary data.</text>
</comment>
<dbReference type="InterPro" id="IPR053921">
    <property type="entry name" value="MKRN2OS-like_C"/>
</dbReference>
<evidence type="ECO:0000256" key="3">
    <source>
        <dbReference type="ARBA" id="ARBA00022692"/>
    </source>
</evidence>
<reference evidence="7" key="1">
    <citation type="submission" date="2023-10" db="EMBL/GenBank/DDBJ databases">
        <title>Genome assemblies of two species of porcelain crab, Petrolisthes cinctipes and Petrolisthes manimaculis (Anomura: Porcellanidae).</title>
        <authorList>
            <person name="Angst P."/>
        </authorList>
    </citation>
    <scope>NUCLEOTIDE SEQUENCE</scope>
    <source>
        <strain evidence="7">PB745_01</strain>
        <tissue evidence="7">Gill</tissue>
    </source>
</reference>
<dbReference type="PANTHER" id="PTHR33963:SF2">
    <property type="entry name" value="MKRN2 OPPOSITE STRAND PROTEIN"/>
    <property type="match status" value="1"/>
</dbReference>
<dbReference type="Pfam" id="PF15990">
    <property type="entry name" value="UPF0767"/>
    <property type="match status" value="1"/>
</dbReference>
<keyword evidence="5" id="KW-0472">Membrane</keyword>
<evidence type="ECO:0000256" key="1">
    <source>
        <dbReference type="ARBA" id="ARBA00004167"/>
    </source>
</evidence>
<evidence type="ECO:0000256" key="4">
    <source>
        <dbReference type="ARBA" id="ARBA00022989"/>
    </source>
</evidence>
<dbReference type="Proteomes" id="UP001286313">
    <property type="component" value="Unassembled WGS sequence"/>
</dbReference>
<sequence>MNLDPGIVCYQHCEGRLFAFCLPPSCTICGKDLTKEPLSIPPFRVPYPFVRASQTPCCLVIKPSRGDFLHDYRSSNDLHIGVTNSDGCVYEYDSDGLHSDLTASWNQCLSVPLITDSSNHLDPVWKEYWDFTLHSLAQDPSWVMERYCQHSFNCYSFVLKFLQTLAPPGLDVKTLSKTSLCAELLLPHTSNAAKTLQYHTFWVGFQCLPSQHSEMWPLMVLLRTYAPYITLPVAGVIGFIGYNIEKRFHTPPPSRPSIEDQRNERLLKEMAEDGGGSLPPLSERKFVPKTIFEKNVSPSLVKDD</sequence>
<dbReference type="Pfam" id="PF16044">
    <property type="entry name" value="DUF4796_C"/>
    <property type="match status" value="1"/>
</dbReference>
<evidence type="ECO:0000256" key="5">
    <source>
        <dbReference type="ARBA" id="ARBA00023136"/>
    </source>
</evidence>
<evidence type="ECO:0000259" key="6">
    <source>
        <dbReference type="Pfam" id="PF16044"/>
    </source>
</evidence>
<feature type="domain" description="MKRN2 opposite strand protein-like C-terminal" evidence="6">
    <location>
        <begin position="42"/>
        <end position="196"/>
    </location>
</feature>
<dbReference type="EMBL" id="JAWQEG010002973">
    <property type="protein sequence ID" value="KAK3868607.1"/>
    <property type="molecule type" value="Genomic_DNA"/>
</dbReference>
<comment type="similarity">
    <text evidence="2">Belongs to the SMIM12 family.</text>
</comment>